<dbReference type="Proteomes" id="UP001147782">
    <property type="component" value="Unassembled WGS sequence"/>
</dbReference>
<comment type="caution">
    <text evidence="1">The sequence shown here is derived from an EMBL/GenBank/DDBJ whole genome shotgun (WGS) entry which is preliminary data.</text>
</comment>
<keyword evidence="2" id="KW-1185">Reference proteome</keyword>
<accession>A0A9W9RZI7</accession>
<sequence>CTLQSPLPRPRASLRPRTDYTLANPLIQYTQTLFSHDDPQELILTPPTKDQKLIPLSTASTDSNSGRQLVIDYIPAREQVDIDQTVKDVRNLARVLSNVDPELFGFLPCHSAIQYRDPWTQKITGFNRDSLSRRSLRMHDLEAFVISFQYHQRAIP</sequence>
<name>A0A9W9RZI7_9EURO</name>
<gene>
    <name evidence="1" type="ORF">N7496_007684</name>
</gene>
<feature type="non-terminal residue" evidence="1">
    <location>
        <position position="156"/>
    </location>
</feature>
<dbReference type="AlphaFoldDB" id="A0A9W9RZI7"/>
<dbReference type="OrthoDB" id="1911848at2759"/>
<reference evidence="1" key="1">
    <citation type="submission" date="2022-11" db="EMBL/GenBank/DDBJ databases">
        <authorList>
            <person name="Petersen C."/>
        </authorList>
    </citation>
    <scope>NUCLEOTIDE SEQUENCE</scope>
    <source>
        <strain evidence="1">IBT 29864</strain>
    </source>
</reference>
<protein>
    <submittedName>
        <fullName evidence="1">Uncharacterized protein</fullName>
    </submittedName>
</protein>
<organism evidence="1 2">
    <name type="scientific">Penicillium cataractarum</name>
    <dbReference type="NCBI Taxonomy" id="2100454"/>
    <lineage>
        <taxon>Eukaryota</taxon>
        <taxon>Fungi</taxon>
        <taxon>Dikarya</taxon>
        <taxon>Ascomycota</taxon>
        <taxon>Pezizomycotina</taxon>
        <taxon>Eurotiomycetes</taxon>
        <taxon>Eurotiomycetidae</taxon>
        <taxon>Eurotiales</taxon>
        <taxon>Aspergillaceae</taxon>
        <taxon>Penicillium</taxon>
    </lineage>
</organism>
<dbReference type="GeneID" id="81439782"/>
<proteinExistence type="predicted"/>
<dbReference type="EMBL" id="JAPZBS010000007">
    <property type="protein sequence ID" value="KAJ5367924.1"/>
    <property type="molecule type" value="Genomic_DNA"/>
</dbReference>
<reference evidence="1" key="2">
    <citation type="journal article" date="2023" name="IMA Fungus">
        <title>Comparative genomic study of the Penicillium genus elucidates a diverse pangenome and 15 lateral gene transfer events.</title>
        <authorList>
            <person name="Petersen C."/>
            <person name="Sorensen T."/>
            <person name="Nielsen M.R."/>
            <person name="Sondergaard T.E."/>
            <person name="Sorensen J.L."/>
            <person name="Fitzpatrick D.A."/>
            <person name="Frisvad J.C."/>
            <person name="Nielsen K.L."/>
        </authorList>
    </citation>
    <scope>NUCLEOTIDE SEQUENCE</scope>
    <source>
        <strain evidence="1">IBT 29864</strain>
    </source>
</reference>
<evidence type="ECO:0000313" key="2">
    <source>
        <dbReference type="Proteomes" id="UP001147782"/>
    </source>
</evidence>
<evidence type="ECO:0000313" key="1">
    <source>
        <dbReference type="EMBL" id="KAJ5367924.1"/>
    </source>
</evidence>
<dbReference type="RefSeq" id="XP_056552666.1">
    <property type="nucleotide sequence ID" value="XM_056700603.1"/>
</dbReference>